<keyword evidence="2" id="KW-0169">Cobalamin biosynthesis</keyword>
<dbReference type="InterPro" id="IPR012818">
    <property type="entry name" value="CbiE"/>
</dbReference>
<dbReference type="CDD" id="cd11644">
    <property type="entry name" value="Precorrin-6Y-MT"/>
    <property type="match status" value="1"/>
</dbReference>
<keyword evidence="5" id="KW-0949">S-adenosyl-L-methionine</keyword>
<dbReference type="UniPathway" id="UPA00148"/>
<dbReference type="Pfam" id="PF00590">
    <property type="entry name" value="TP_methylase"/>
    <property type="match status" value="1"/>
</dbReference>
<dbReference type="InterPro" id="IPR029063">
    <property type="entry name" value="SAM-dependent_MTases_sf"/>
</dbReference>
<protein>
    <submittedName>
        <fullName evidence="7">Cobalamin biosynthesis protein CbiE</fullName>
    </submittedName>
</protein>
<dbReference type="GO" id="GO:0009236">
    <property type="term" value="P:cobalamin biosynthetic process"/>
    <property type="evidence" value="ECO:0007669"/>
    <property type="project" value="UniProtKB-UniPathway"/>
</dbReference>
<name>A0A0A3HNA4_9BACL</name>
<evidence type="ECO:0000256" key="2">
    <source>
        <dbReference type="ARBA" id="ARBA00022573"/>
    </source>
</evidence>
<dbReference type="SUPFAM" id="SSF53335">
    <property type="entry name" value="S-adenosyl-L-methionine-dependent methyltransferases"/>
    <property type="match status" value="1"/>
</dbReference>
<proteinExistence type="predicted"/>
<dbReference type="eggNOG" id="COG2242">
    <property type="taxonomic scope" value="Bacteria"/>
</dbReference>
<keyword evidence="4" id="KW-0808">Transferase</keyword>
<dbReference type="InterPro" id="IPR050714">
    <property type="entry name" value="Cobalamin_biosynth_MTase"/>
</dbReference>
<dbReference type="InterPro" id="IPR035996">
    <property type="entry name" value="4pyrrol_Methylase_sf"/>
</dbReference>
<dbReference type="SUPFAM" id="SSF53790">
    <property type="entry name" value="Tetrapyrrole methylase"/>
    <property type="match status" value="1"/>
</dbReference>
<evidence type="ECO:0000256" key="3">
    <source>
        <dbReference type="ARBA" id="ARBA00022603"/>
    </source>
</evidence>
<dbReference type="InterPro" id="IPR014008">
    <property type="entry name" value="Cbl_synth_MTase_CbiT"/>
</dbReference>
<feature type="domain" description="Tetrapyrrole methylase" evidence="6">
    <location>
        <begin position="51"/>
        <end position="183"/>
    </location>
</feature>
<dbReference type="AlphaFoldDB" id="A0A0A3HNA4"/>
<dbReference type="STRING" id="1384057.CD33_18815"/>
<dbReference type="EMBL" id="JPVO01000055">
    <property type="protein sequence ID" value="KGR74051.1"/>
    <property type="molecule type" value="Genomic_DNA"/>
</dbReference>
<dbReference type="InterPro" id="IPR014777">
    <property type="entry name" value="4pyrrole_Mease_sub1"/>
</dbReference>
<dbReference type="Proteomes" id="UP000030408">
    <property type="component" value="Unassembled WGS sequence"/>
</dbReference>
<dbReference type="InterPro" id="IPR006365">
    <property type="entry name" value="Cbl_synth_CobL"/>
</dbReference>
<dbReference type="Gene3D" id="3.40.1010.10">
    <property type="entry name" value="Cobalt-precorrin-4 Transmethylase, Domain 1"/>
    <property type="match status" value="1"/>
</dbReference>
<dbReference type="InterPro" id="IPR014776">
    <property type="entry name" value="4pyrrole_Mease_sub2"/>
</dbReference>
<reference evidence="7 8" key="1">
    <citation type="submission" date="2014-02" db="EMBL/GenBank/DDBJ databases">
        <title>Draft genome sequence of Lysinibacillus sinduriensis JCM 15800.</title>
        <authorList>
            <person name="Zhang F."/>
            <person name="Wang G."/>
            <person name="Zhang L."/>
        </authorList>
    </citation>
    <scope>NUCLEOTIDE SEQUENCE [LARGE SCALE GENOMIC DNA]</scope>
    <source>
        <strain evidence="7 8">JCM 15800</strain>
    </source>
</reference>
<evidence type="ECO:0000313" key="8">
    <source>
        <dbReference type="Proteomes" id="UP000030408"/>
    </source>
</evidence>
<dbReference type="eggNOG" id="COG2241">
    <property type="taxonomic scope" value="Bacteria"/>
</dbReference>
<dbReference type="PIRSF" id="PIRSF036428">
    <property type="entry name" value="CobL"/>
    <property type="match status" value="1"/>
</dbReference>
<evidence type="ECO:0000256" key="5">
    <source>
        <dbReference type="ARBA" id="ARBA00022691"/>
    </source>
</evidence>
<keyword evidence="8" id="KW-1185">Reference proteome</keyword>
<dbReference type="PANTHER" id="PTHR43182">
    <property type="entry name" value="COBALT-PRECORRIN-6B C(15)-METHYLTRANSFERASE (DECARBOXYLATING)"/>
    <property type="match status" value="1"/>
</dbReference>
<keyword evidence="3" id="KW-0489">Methyltransferase</keyword>
<accession>A0A0A3HNA4</accession>
<dbReference type="RefSeq" id="WP_036204156.1">
    <property type="nucleotide sequence ID" value="NZ_AVCY01000001.1"/>
</dbReference>
<evidence type="ECO:0000256" key="4">
    <source>
        <dbReference type="ARBA" id="ARBA00022679"/>
    </source>
</evidence>
<dbReference type="NCBIfam" id="TIGR02469">
    <property type="entry name" value="CbiT"/>
    <property type="match status" value="1"/>
</dbReference>
<dbReference type="NCBIfam" id="TIGR02467">
    <property type="entry name" value="CbiE"/>
    <property type="match status" value="1"/>
</dbReference>
<dbReference type="Gene3D" id="3.40.50.150">
    <property type="entry name" value="Vaccinia Virus protein VP39"/>
    <property type="match status" value="1"/>
</dbReference>
<comment type="pathway">
    <text evidence="1">Cofactor biosynthesis; adenosylcobalamin biosynthesis.</text>
</comment>
<dbReference type="GO" id="GO:0032259">
    <property type="term" value="P:methylation"/>
    <property type="evidence" value="ECO:0007669"/>
    <property type="project" value="UniProtKB-KW"/>
</dbReference>
<comment type="caution">
    <text evidence="7">The sequence shown here is derived from an EMBL/GenBank/DDBJ whole genome shotgun (WGS) entry which is preliminary data.</text>
</comment>
<dbReference type="OrthoDB" id="9780707at2"/>
<dbReference type="PANTHER" id="PTHR43182:SF1">
    <property type="entry name" value="COBALT-PRECORRIN-7 C(5)-METHYLTRANSFERASE"/>
    <property type="match status" value="1"/>
</dbReference>
<dbReference type="InterPro" id="IPR000878">
    <property type="entry name" value="4pyrrol_Mease"/>
</dbReference>
<evidence type="ECO:0000259" key="6">
    <source>
        <dbReference type="Pfam" id="PF00590"/>
    </source>
</evidence>
<evidence type="ECO:0000256" key="1">
    <source>
        <dbReference type="ARBA" id="ARBA00004953"/>
    </source>
</evidence>
<evidence type="ECO:0000313" key="7">
    <source>
        <dbReference type="EMBL" id="KGR74051.1"/>
    </source>
</evidence>
<gene>
    <name evidence="7" type="ORF">CD33_18815</name>
</gene>
<dbReference type="GO" id="GO:0008276">
    <property type="term" value="F:protein methyltransferase activity"/>
    <property type="evidence" value="ECO:0007669"/>
    <property type="project" value="InterPro"/>
</dbReference>
<sequence length="400" mass="44679">MKMIGIGDNGVTGLLPQYINWIDRSEVLVGGERQLAFFPDYKGEKIVIKGGLSKLVEQLQAEQRRTVILASGDPLFYGIGSYLSKKIPLEIYPYASSLQLAFSRLRESWQDAYIISLHGRPMKGLAQKIDGRQKVAILTDDKNSPVEIANYLKFFGMTEYEMFIAENLEGENERCRLMTLDEAVESSFSPLNIVILRQTKSGPAYPMGIEDDEFSQRKPDKGLITKKEIRVLSLQAMNIEPTSVIWDIGTCTGSMAIEAGKLAKEGAVFAIEKNEGDLENCVANQRKFRVDITAIHGRAPDRLEEFPDPNAIFIGGSGGEMQQLLTVCIDRLQPQGRLIMNLATIENLYEAITCLKELKCEVSILQAQLSRSKPILHMTRFVPLNPIYIITAIKKGIENA</sequence>
<dbReference type="Gene3D" id="3.30.950.10">
    <property type="entry name" value="Methyltransferase, Cobalt-precorrin-4 Transmethylase, Domain 2"/>
    <property type="match status" value="1"/>
</dbReference>
<organism evidence="7 8">
    <name type="scientific">Ureibacillus sinduriensis BLB-1 = JCM 15800</name>
    <dbReference type="NCBI Taxonomy" id="1384057"/>
    <lineage>
        <taxon>Bacteria</taxon>
        <taxon>Bacillati</taxon>
        <taxon>Bacillota</taxon>
        <taxon>Bacilli</taxon>
        <taxon>Bacillales</taxon>
        <taxon>Caryophanaceae</taxon>
        <taxon>Ureibacillus</taxon>
    </lineage>
</organism>